<dbReference type="PANTHER" id="PTHR30294">
    <property type="entry name" value="MEMBRANE COMPONENT OF ABC TRANSPORTER YHHJ-RELATED"/>
    <property type="match status" value="1"/>
</dbReference>
<accession>A0A226QK24</accession>
<evidence type="ECO:0000256" key="5">
    <source>
        <dbReference type="ARBA" id="ARBA00023136"/>
    </source>
</evidence>
<evidence type="ECO:0000256" key="6">
    <source>
        <dbReference type="SAM" id="Phobius"/>
    </source>
</evidence>
<sequence>MNKFLAVFKFYLTQTLFAKSTVISSIVIYFIIMGIFGIDRFAKDKEDDKNIAFISSQVPYSVDLESLNEGLKSVNLHFEREDSLSKLKKDVKSGKLDGIILLEKQTPPSITYIYKSYEDSEFIAAVSQRIQQAYIMKVIDESKADPEIVNKLLTHVKIKKEAIKDTRETFGIVYSFVFLMYIFIATFGQMIASSIASEKSSRVIEVIISKVKPIYMMYAKILAILFAGLTQFFIIMLAFGTSYLLGWFDSDGLSIFGLNINLQNLSLFVIVSFLIYFILGFLLYALLYAAVGATVSRTEDLSSGLLPIIILVMCALFIGMKSLFNPSSDIVVISSYIPVFSPIVTFSRIMVGEAGYGEIGLTLLLLVCSIFFMNRLVSIIYVNSVTNYRGKLKMKELVQVVRKGIEM</sequence>
<keyword evidence="3 6" id="KW-0812">Transmembrane</keyword>
<dbReference type="PANTHER" id="PTHR30294:SF29">
    <property type="entry name" value="MULTIDRUG ABC TRANSPORTER PERMEASE YBHS-RELATED"/>
    <property type="match status" value="1"/>
</dbReference>
<feature type="transmembrane region" description="Helical" evidence="6">
    <location>
        <begin position="21"/>
        <end position="38"/>
    </location>
</feature>
<dbReference type="GeneID" id="94898793"/>
<evidence type="ECO:0000256" key="2">
    <source>
        <dbReference type="ARBA" id="ARBA00022475"/>
    </source>
</evidence>
<evidence type="ECO:0000313" key="8">
    <source>
        <dbReference type="EMBL" id="OXB92901.1"/>
    </source>
</evidence>
<dbReference type="Proteomes" id="UP000198394">
    <property type="component" value="Unassembled WGS sequence"/>
</dbReference>
<dbReference type="Pfam" id="PF12698">
    <property type="entry name" value="ABC2_membrane_3"/>
    <property type="match status" value="1"/>
</dbReference>
<dbReference type="GO" id="GO:0005886">
    <property type="term" value="C:plasma membrane"/>
    <property type="evidence" value="ECO:0007669"/>
    <property type="project" value="UniProtKB-SubCell"/>
</dbReference>
<feature type="transmembrane region" description="Helical" evidence="6">
    <location>
        <begin position="363"/>
        <end position="382"/>
    </location>
</feature>
<evidence type="ECO:0000259" key="7">
    <source>
        <dbReference type="Pfam" id="PF12698"/>
    </source>
</evidence>
<reference evidence="8 9" key="1">
    <citation type="submission" date="2017-04" db="EMBL/GenBank/DDBJ databases">
        <title>The genome sequence of Parageobacillus galactosidasius DSM 18751.</title>
        <authorList>
            <person name="Ramaloko W.T."/>
            <person name="Koen N."/>
            <person name="Polliack S."/>
            <person name="Aliyu H."/>
            <person name="Lebre P."/>
            <person name="Mohr T."/>
            <person name="Oswald F."/>
            <person name="Zwick M."/>
            <person name="Neumann A."/>
            <person name="Syldatk C."/>
            <person name="Cowan D."/>
            <person name="De Maayer P."/>
        </authorList>
    </citation>
    <scope>NUCLEOTIDE SEQUENCE [LARGE SCALE GENOMIC DNA]</scope>
    <source>
        <strain evidence="8 9">DSM 18751</strain>
    </source>
</reference>
<evidence type="ECO:0000313" key="9">
    <source>
        <dbReference type="Proteomes" id="UP000198394"/>
    </source>
</evidence>
<name>A0A226QK24_9BACL</name>
<dbReference type="EMBL" id="NDYL01000002">
    <property type="protein sequence ID" value="OXB92901.1"/>
    <property type="molecule type" value="Genomic_DNA"/>
</dbReference>
<proteinExistence type="predicted"/>
<dbReference type="RefSeq" id="WP_062755724.1">
    <property type="nucleotide sequence ID" value="NZ_NDYL01000002.1"/>
</dbReference>
<gene>
    <name evidence="8" type="ORF">B9L23_17355</name>
</gene>
<evidence type="ECO:0000256" key="4">
    <source>
        <dbReference type="ARBA" id="ARBA00022989"/>
    </source>
</evidence>
<feature type="transmembrane region" description="Helical" evidence="6">
    <location>
        <begin position="330"/>
        <end position="351"/>
    </location>
</feature>
<keyword evidence="4 6" id="KW-1133">Transmembrane helix</keyword>
<keyword evidence="5 6" id="KW-0472">Membrane</keyword>
<feature type="transmembrane region" description="Helical" evidence="6">
    <location>
        <begin position="172"/>
        <end position="196"/>
    </location>
</feature>
<dbReference type="AlphaFoldDB" id="A0A226QK24"/>
<protein>
    <recommendedName>
        <fullName evidence="7">ABC-2 type transporter transmembrane domain-containing protein</fullName>
    </recommendedName>
</protein>
<feature type="transmembrane region" description="Helical" evidence="6">
    <location>
        <begin position="265"/>
        <end position="291"/>
    </location>
</feature>
<dbReference type="GO" id="GO:0140359">
    <property type="term" value="F:ABC-type transporter activity"/>
    <property type="evidence" value="ECO:0007669"/>
    <property type="project" value="InterPro"/>
</dbReference>
<feature type="transmembrane region" description="Helical" evidence="6">
    <location>
        <begin position="303"/>
        <end position="324"/>
    </location>
</feature>
<comment type="subcellular location">
    <subcellularLocation>
        <location evidence="1">Cell membrane</location>
        <topology evidence="1">Multi-pass membrane protein</topology>
    </subcellularLocation>
</comment>
<dbReference type="InterPro" id="IPR013525">
    <property type="entry name" value="ABC2_TM"/>
</dbReference>
<keyword evidence="2" id="KW-1003">Cell membrane</keyword>
<feature type="domain" description="ABC-2 type transporter transmembrane" evidence="7">
    <location>
        <begin position="21"/>
        <end position="373"/>
    </location>
</feature>
<comment type="caution">
    <text evidence="8">The sequence shown here is derived from an EMBL/GenBank/DDBJ whole genome shotgun (WGS) entry which is preliminary data.</text>
</comment>
<evidence type="ECO:0000256" key="3">
    <source>
        <dbReference type="ARBA" id="ARBA00022692"/>
    </source>
</evidence>
<evidence type="ECO:0000256" key="1">
    <source>
        <dbReference type="ARBA" id="ARBA00004651"/>
    </source>
</evidence>
<dbReference type="InterPro" id="IPR051449">
    <property type="entry name" value="ABC-2_transporter_component"/>
</dbReference>
<organism evidence="8 9">
    <name type="scientific">Parageobacillus galactosidasius</name>
    <dbReference type="NCBI Taxonomy" id="883812"/>
    <lineage>
        <taxon>Bacteria</taxon>
        <taxon>Bacillati</taxon>
        <taxon>Bacillota</taxon>
        <taxon>Bacilli</taxon>
        <taxon>Bacillales</taxon>
        <taxon>Anoxybacillaceae</taxon>
        <taxon>Parageobacillus</taxon>
    </lineage>
</organism>
<feature type="transmembrane region" description="Helical" evidence="6">
    <location>
        <begin position="217"/>
        <end position="245"/>
    </location>
</feature>
<keyword evidence="9" id="KW-1185">Reference proteome</keyword>